<feature type="compositionally biased region" description="Low complexity" evidence="1">
    <location>
        <begin position="162"/>
        <end position="179"/>
    </location>
</feature>
<dbReference type="RefSeq" id="WP_175453180.1">
    <property type="nucleotide sequence ID" value="NZ_FMVT01000001.1"/>
</dbReference>
<accession>A0A1G5BAF7</accession>
<name>A0A1G5BAF7_9RHOB</name>
<protein>
    <submittedName>
        <fullName evidence="2">Uncharacterized protein</fullName>
    </submittedName>
</protein>
<reference evidence="2 3" key="1">
    <citation type="submission" date="2016-10" db="EMBL/GenBank/DDBJ databases">
        <authorList>
            <person name="de Groot N.N."/>
        </authorList>
    </citation>
    <scope>NUCLEOTIDE SEQUENCE [LARGE SCALE GENOMIC DNA]</scope>
    <source>
        <strain evidence="2 3">CGMCC 1.8925</strain>
    </source>
</reference>
<dbReference type="AlphaFoldDB" id="A0A1G5BAF7"/>
<feature type="compositionally biased region" description="Low complexity" evidence="1">
    <location>
        <begin position="190"/>
        <end position="204"/>
    </location>
</feature>
<keyword evidence="3" id="KW-1185">Reference proteome</keyword>
<feature type="compositionally biased region" description="Basic and acidic residues" evidence="1">
    <location>
        <begin position="35"/>
        <end position="50"/>
    </location>
</feature>
<organism evidence="2 3">
    <name type="scientific">Paracoccus tibetensis</name>
    <dbReference type="NCBI Taxonomy" id="336292"/>
    <lineage>
        <taxon>Bacteria</taxon>
        <taxon>Pseudomonadati</taxon>
        <taxon>Pseudomonadota</taxon>
        <taxon>Alphaproteobacteria</taxon>
        <taxon>Rhodobacterales</taxon>
        <taxon>Paracoccaceae</taxon>
        <taxon>Paracoccus</taxon>
    </lineage>
</organism>
<feature type="region of interest" description="Disordered" evidence="1">
    <location>
        <begin position="137"/>
        <end position="280"/>
    </location>
</feature>
<feature type="compositionally biased region" description="Gly residues" evidence="1">
    <location>
        <begin position="205"/>
        <end position="251"/>
    </location>
</feature>
<dbReference type="STRING" id="336292.SAMN05660710_00062"/>
<evidence type="ECO:0000313" key="3">
    <source>
        <dbReference type="Proteomes" id="UP000199502"/>
    </source>
</evidence>
<feature type="compositionally biased region" description="Gly residues" evidence="1">
    <location>
        <begin position="180"/>
        <end position="189"/>
    </location>
</feature>
<sequence>MTSDQHHGSAGGDELGLGELKEQASQKVSQVADSLKQEAARREDSIRDNLSKQADSLASALRSAKSEIDPQSGIGKMFDYAADSVGSMAHSLKSADTAEMVDSVRSFARERPGAFLGLCALGGFGAARFLIAGAPSAGRSTGTGMTGSHGRTGSQTGLADRSGASLASQQQGGQASIHGHGSGASGGTSGSHMGSAGSASPTGSGMSGGSGSGMSGSGTTGSGTTGSGTAGSATGSGVGGDLVGNIGGNSTGTGSSSGAEKARVPGYGNAPGTSGTGGGQ</sequence>
<dbReference type="EMBL" id="FMVT01000001">
    <property type="protein sequence ID" value="SCX87102.1"/>
    <property type="molecule type" value="Genomic_DNA"/>
</dbReference>
<dbReference type="Proteomes" id="UP000199502">
    <property type="component" value="Unassembled WGS sequence"/>
</dbReference>
<proteinExistence type="predicted"/>
<evidence type="ECO:0000313" key="2">
    <source>
        <dbReference type="EMBL" id="SCX87102.1"/>
    </source>
</evidence>
<gene>
    <name evidence="2" type="ORF">SAMN05660710_00062</name>
</gene>
<evidence type="ECO:0000256" key="1">
    <source>
        <dbReference type="SAM" id="MobiDB-lite"/>
    </source>
</evidence>
<feature type="region of interest" description="Disordered" evidence="1">
    <location>
        <begin position="1"/>
        <end position="61"/>
    </location>
</feature>